<dbReference type="AlphaFoldDB" id="A0AAV0X3C3"/>
<comment type="subcellular location">
    <subcellularLocation>
        <location evidence="1">Membrane</location>
        <topology evidence="1">Multi-pass membrane protein</topology>
    </subcellularLocation>
</comment>
<evidence type="ECO:0000256" key="4">
    <source>
        <dbReference type="ARBA" id="ARBA00022461"/>
    </source>
</evidence>
<dbReference type="Gene3D" id="1.10.287.770">
    <property type="entry name" value="YojJ-like"/>
    <property type="match status" value="1"/>
</dbReference>
<keyword evidence="10 12" id="KW-0739">Sodium transport</keyword>
<evidence type="ECO:0000256" key="3">
    <source>
        <dbReference type="ARBA" id="ARBA00022448"/>
    </source>
</evidence>
<keyword evidence="11 12" id="KW-0407">Ion channel</keyword>
<dbReference type="PANTHER" id="PTHR11690:SF288">
    <property type="entry name" value="AMILORIDE-SENSITIVE NA+ CHANNEL-RELATED"/>
    <property type="match status" value="1"/>
</dbReference>
<comment type="similarity">
    <text evidence="2 12">Belongs to the amiloride-sensitive sodium channel (TC 1.A.6) family.</text>
</comment>
<evidence type="ECO:0000256" key="1">
    <source>
        <dbReference type="ARBA" id="ARBA00004141"/>
    </source>
</evidence>
<dbReference type="Pfam" id="PF00858">
    <property type="entry name" value="ASC"/>
    <property type="match status" value="1"/>
</dbReference>
<keyword evidence="3 12" id="KW-0813">Transport</keyword>
<evidence type="ECO:0000256" key="2">
    <source>
        <dbReference type="ARBA" id="ARBA00007193"/>
    </source>
</evidence>
<evidence type="ECO:0000313" key="15">
    <source>
        <dbReference type="Proteomes" id="UP001160148"/>
    </source>
</evidence>
<evidence type="ECO:0000256" key="6">
    <source>
        <dbReference type="ARBA" id="ARBA00022989"/>
    </source>
</evidence>
<accession>A0AAV0X3C3</accession>
<evidence type="ECO:0000256" key="12">
    <source>
        <dbReference type="RuleBase" id="RU000679"/>
    </source>
</evidence>
<evidence type="ECO:0000256" key="7">
    <source>
        <dbReference type="ARBA" id="ARBA00023053"/>
    </source>
</evidence>
<dbReference type="Proteomes" id="UP001160148">
    <property type="component" value="Unassembled WGS sequence"/>
</dbReference>
<keyword evidence="6 13" id="KW-1133">Transmembrane helix</keyword>
<evidence type="ECO:0000256" key="13">
    <source>
        <dbReference type="SAM" id="Phobius"/>
    </source>
</evidence>
<reference evidence="14 15" key="1">
    <citation type="submission" date="2023-01" db="EMBL/GenBank/DDBJ databases">
        <authorList>
            <person name="Whitehead M."/>
        </authorList>
    </citation>
    <scope>NUCLEOTIDE SEQUENCE [LARGE SCALE GENOMIC DNA]</scope>
</reference>
<comment type="caution">
    <text evidence="14">The sequence shown here is derived from an EMBL/GenBank/DDBJ whole genome shotgun (WGS) entry which is preliminary data.</text>
</comment>
<gene>
    <name evidence="14" type="ORF">MEUPH1_LOCUS17948</name>
</gene>
<organism evidence="14 15">
    <name type="scientific">Macrosiphum euphorbiae</name>
    <name type="common">potato aphid</name>
    <dbReference type="NCBI Taxonomy" id="13131"/>
    <lineage>
        <taxon>Eukaryota</taxon>
        <taxon>Metazoa</taxon>
        <taxon>Ecdysozoa</taxon>
        <taxon>Arthropoda</taxon>
        <taxon>Hexapoda</taxon>
        <taxon>Insecta</taxon>
        <taxon>Pterygota</taxon>
        <taxon>Neoptera</taxon>
        <taxon>Paraneoptera</taxon>
        <taxon>Hemiptera</taxon>
        <taxon>Sternorrhyncha</taxon>
        <taxon>Aphidomorpha</taxon>
        <taxon>Aphidoidea</taxon>
        <taxon>Aphididae</taxon>
        <taxon>Macrosiphini</taxon>
        <taxon>Macrosiphum</taxon>
    </lineage>
</organism>
<dbReference type="EMBL" id="CARXXK010000003">
    <property type="protein sequence ID" value="CAI6362929.1"/>
    <property type="molecule type" value="Genomic_DNA"/>
</dbReference>
<dbReference type="InterPro" id="IPR001873">
    <property type="entry name" value="ENaC"/>
</dbReference>
<name>A0AAV0X3C3_9HEMI</name>
<feature type="transmembrane region" description="Helical" evidence="13">
    <location>
        <begin position="217"/>
        <end position="240"/>
    </location>
</feature>
<dbReference type="GO" id="GO:0015280">
    <property type="term" value="F:ligand-gated sodium channel activity"/>
    <property type="evidence" value="ECO:0007669"/>
    <property type="project" value="TreeGrafter"/>
</dbReference>
<sequence length="254" mass="29304">MINTLDHEFLSCTSGSFFFITLSNPAEYLMVDPRSFIRPDTYTKIQITPFVKKIDSQLKRHSPEARKCYLHNERKLSIFQQYTQMNCNYECVLNETLTICGCVSFEMAYLVATSVKICGLAKKGCMVKAQRKYGFKSKEASYLPEMQMICKCLPTCSVVEYEITYTSHYDDWTYMKSTNIVKNNSRGATIEFVFHKPYFTAYISTSIVELNSLISNVGGLISLFLGLNLINLFEILYIMIKMVSNYIVHMFDKI</sequence>
<evidence type="ECO:0000256" key="8">
    <source>
        <dbReference type="ARBA" id="ARBA00023065"/>
    </source>
</evidence>
<evidence type="ECO:0000313" key="14">
    <source>
        <dbReference type="EMBL" id="CAI6362929.1"/>
    </source>
</evidence>
<keyword evidence="4 12" id="KW-0894">Sodium channel</keyword>
<keyword evidence="15" id="KW-1185">Reference proteome</keyword>
<evidence type="ECO:0000256" key="9">
    <source>
        <dbReference type="ARBA" id="ARBA00023136"/>
    </source>
</evidence>
<evidence type="ECO:0000256" key="5">
    <source>
        <dbReference type="ARBA" id="ARBA00022692"/>
    </source>
</evidence>
<keyword evidence="7" id="KW-0915">Sodium</keyword>
<evidence type="ECO:0000256" key="10">
    <source>
        <dbReference type="ARBA" id="ARBA00023201"/>
    </source>
</evidence>
<proteinExistence type="inferred from homology"/>
<keyword evidence="8 12" id="KW-0406">Ion transport</keyword>
<evidence type="ECO:0000256" key="11">
    <source>
        <dbReference type="ARBA" id="ARBA00023303"/>
    </source>
</evidence>
<dbReference type="GO" id="GO:0005886">
    <property type="term" value="C:plasma membrane"/>
    <property type="evidence" value="ECO:0007669"/>
    <property type="project" value="TreeGrafter"/>
</dbReference>
<protein>
    <submittedName>
        <fullName evidence="14">Uncharacterized protein</fullName>
    </submittedName>
</protein>
<dbReference type="PANTHER" id="PTHR11690">
    <property type="entry name" value="AMILORIDE-SENSITIVE SODIUM CHANNEL-RELATED"/>
    <property type="match status" value="1"/>
</dbReference>
<keyword evidence="5 12" id="KW-0812">Transmembrane</keyword>
<dbReference type="Gene3D" id="1.10.287.820">
    <property type="entry name" value="Acid-sensing ion channel domain"/>
    <property type="match status" value="1"/>
</dbReference>
<keyword evidence="9 13" id="KW-0472">Membrane</keyword>